<keyword evidence="2" id="KW-0009">Actin-binding</keyword>
<evidence type="ECO:0000256" key="1">
    <source>
        <dbReference type="ARBA" id="ARBA00006844"/>
    </source>
</evidence>
<dbReference type="GO" id="GO:0030042">
    <property type="term" value="P:actin filament depolymerization"/>
    <property type="evidence" value="ECO:0007669"/>
    <property type="project" value="InterPro"/>
</dbReference>
<evidence type="ECO:0000259" key="3">
    <source>
        <dbReference type="PROSITE" id="PS51263"/>
    </source>
</evidence>
<dbReference type="OrthoDB" id="10249245at2759"/>
<keyword evidence="5" id="KW-1185">Reference proteome</keyword>
<dbReference type="EMBL" id="LWCA01000735">
    <property type="protein sequence ID" value="OAF67150.1"/>
    <property type="molecule type" value="Genomic_DNA"/>
</dbReference>
<dbReference type="InterPro" id="IPR002108">
    <property type="entry name" value="ADF-H"/>
</dbReference>
<dbReference type="PANTHER" id="PTHR11913">
    <property type="entry name" value="COFILIN-RELATED"/>
    <property type="match status" value="1"/>
</dbReference>
<reference evidence="4 5" key="1">
    <citation type="submission" date="2016-04" db="EMBL/GenBank/DDBJ databases">
        <title>The genome of Intoshia linei affirms orthonectids as highly simplified spiralians.</title>
        <authorList>
            <person name="Mikhailov K.V."/>
            <person name="Slusarev G.S."/>
            <person name="Nikitin M.A."/>
            <person name="Logacheva M.D."/>
            <person name="Penin A."/>
            <person name="Aleoshin V."/>
            <person name="Panchin Y.V."/>
        </authorList>
    </citation>
    <scope>NUCLEOTIDE SEQUENCE [LARGE SCALE GENOMIC DNA]</scope>
    <source>
        <strain evidence="4">Intl2013</strain>
        <tissue evidence="4">Whole animal</tissue>
    </source>
</reference>
<dbReference type="GO" id="GO:0015629">
    <property type="term" value="C:actin cytoskeleton"/>
    <property type="evidence" value="ECO:0007669"/>
    <property type="project" value="InterPro"/>
</dbReference>
<dbReference type="AlphaFoldDB" id="A0A177AZ59"/>
<dbReference type="Proteomes" id="UP000078046">
    <property type="component" value="Unassembled WGS sequence"/>
</dbReference>
<sequence>MISGFNINDDVIEAASQVSKKKFRYAVARFDKDYKNLILGKCGPIESNYEELVNHYKEEFPNSFCYAIYHFEFKNNDGHYRNKVVCLKLGIASLAKVKDKMIYASSFKCVKDNVKTNISIDCNDNASLEYNNVLKIVMDKCSKY</sequence>
<organism evidence="4 5">
    <name type="scientific">Intoshia linei</name>
    <dbReference type="NCBI Taxonomy" id="1819745"/>
    <lineage>
        <taxon>Eukaryota</taxon>
        <taxon>Metazoa</taxon>
        <taxon>Spiralia</taxon>
        <taxon>Lophotrochozoa</taxon>
        <taxon>Mesozoa</taxon>
        <taxon>Orthonectida</taxon>
        <taxon>Rhopaluridae</taxon>
        <taxon>Intoshia</taxon>
    </lineage>
</organism>
<dbReference type="SMART" id="SM00102">
    <property type="entry name" value="ADF"/>
    <property type="match status" value="1"/>
</dbReference>
<comment type="similarity">
    <text evidence="1">Belongs to the actin-binding proteins ADF family.</text>
</comment>
<evidence type="ECO:0000313" key="4">
    <source>
        <dbReference type="EMBL" id="OAF67150.1"/>
    </source>
</evidence>
<evidence type="ECO:0000256" key="2">
    <source>
        <dbReference type="ARBA" id="ARBA00023203"/>
    </source>
</evidence>
<dbReference type="InterPro" id="IPR017904">
    <property type="entry name" value="ADF/Cofilin"/>
</dbReference>
<protein>
    <recommendedName>
        <fullName evidence="3">ADF-H domain-containing protein</fullName>
    </recommendedName>
</protein>
<accession>A0A177AZ59</accession>
<dbReference type="PROSITE" id="PS51263">
    <property type="entry name" value="ADF_H"/>
    <property type="match status" value="1"/>
</dbReference>
<dbReference type="SUPFAM" id="SSF55753">
    <property type="entry name" value="Actin depolymerizing proteins"/>
    <property type="match status" value="1"/>
</dbReference>
<gene>
    <name evidence="4" type="ORF">A3Q56_05122</name>
</gene>
<comment type="caution">
    <text evidence="4">The sequence shown here is derived from an EMBL/GenBank/DDBJ whole genome shotgun (WGS) entry which is preliminary data.</text>
</comment>
<proteinExistence type="inferred from homology"/>
<dbReference type="Pfam" id="PF00241">
    <property type="entry name" value="Cofilin_ADF"/>
    <property type="match status" value="1"/>
</dbReference>
<dbReference type="GO" id="GO:0003779">
    <property type="term" value="F:actin binding"/>
    <property type="evidence" value="ECO:0007669"/>
    <property type="project" value="UniProtKB-KW"/>
</dbReference>
<dbReference type="InterPro" id="IPR029006">
    <property type="entry name" value="ADF-H/Gelsolin-like_dom_sf"/>
</dbReference>
<dbReference type="Gene3D" id="3.40.20.10">
    <property type="entry name" value="Severin"/>
    <property type="match status" value="1"/>
</dbReference>
<feature type="domain" description="ADF-H" evidence="3">
    <location>
        <begin position="1"/>
        <end position="138"/>
    </location>
</feature>
<evidence type="ECO:0000313" key="5">
    <source>
        <dbReference type="Proteomes" id="UP000078046"/>
    </source>
</evidence>
<name>A0A177AZ59_9BILA</name>